<dbReference type="InterPro" id="IPR022742">
    <property type="entry name" value="Hydrolase_4"/>
</dbReference>
<comment type="caution">
    <text evidence="3">The sequence shown here is derived from an EMBL/GenBank/DDBJ whole genome shotgun (WGS) entry which is preliminary data.</text>
</comment>
<evidence type="ECO:0000256" key="1">
    <source>
        <dbReference type="SAM" id="MobiDB-lite"/>
    </source>
</evidence>
<accession>A0A916T3Q7</accession>
<name>A0A916T3Q7_9MICO</name>
<organism evidence="3 4">
    <name type="scientific">Flexivirga endophytica</name>
    <dbReference type="NCBI Taxonomy" id="1849103"/>
    <lineage>
        <taxon>Bacteria</taxon>
        <taxon>Bacillati</taxon>
        <taxon>Actinomycetota</taxon>
        <taxon>Actinomycetes</taxon>
        <taxon>Micrococcales</taxon>
        <taxon>Dermacoccaceae</taxon>
        <taxon>Flexivirga</taxon>
    </lineage>
</organism>
<dbReference type="EMBL" id="BMHI01000003">
    <property type="protein sequence ID" value="GGB30067.1"/>
    <property type="molecule type" value="Genomic_DNA"/>
</dbReference>
<evidence type="ECO:0000259" key="2">
    <source>
        <dbReference type="Pfam" id="PF12146"/>
    </source>
</evidence>
<dbReference type="Gene3D" id="3.40.50.1820">
    <property type="entry name" value="alpha/beta hydrolase"/>
    <property type="match status" value="1"/>
</dbReference>
<feature type="domain" description="Serine aminopeptidase S33" evidence="2">
    <location>
        <begin position="79"/>
        <end position="141"/>
    </location>
</feature>
<dbReference type="Proteomes" id="UP000636793">
    <property type="component" value="Unassembled WGS sequence"/>
</dbReference>
<protein>
    <submittedName>
        <fullName evidence="3">Alpha/beta hydrolase</fullName>
    </submittedName>
</protein>
<dbReference type="Pfam" id="PF12146">
    <property type="entry name" value="Hydrolase_4"/>
    <property type="match status" value="1"/>
</dbReference>
<reference evidence="3" key="1">
    <citation type="journal article" date="2014" name="Int. J. Syst. Evol. Microbiol.">
        <title>Complete genome sequence of Corynebacterium casei LMG S-19264T (=DSM 44701T), isolated from a smear-ripened cheese.</title>
        <authorList>
            <consortium name="US DOE Joint Genome Institute (JGI-PGF)"/>
            <person name="Walter F."/>
            <person name="Albersmeier A."/>
            <person name="Kalinowski J."/>
            <person name="Ruckert C."/>
        </authorList>
    </citation>
    <scope>NUCLEOTIDE SEQUENCE</scope>
    <source>
        <strain evidence="3">CGMCC 1.15085</strain>
    </source>
</reference>
<dbReference type="GO" id="GO:0016787">
    <property type="term" value="F:hydrolase activity"/>
    <property type="evidence" value="ECO:0007669"/>
    <property type="project" value="UniProtKB-KW"/>
</dbReference>
<dbReference type="RefSeq" id="WP_188836921.1">
    <property type="nucleotide sequence ID" value="NZ_BMHI01000003.1"/>
</dbReference>
<proteinExistence type="predicted"/>
<dbReference type="AlphaFoldDB" id="A0A916T3Q7"/>
<evidence type="ECO:0000313" key="3">
    <source>
        <dbReference type="EMBL" id="GGB30067.1"/>
    </source>
</evidence>
<gene>
    <name evidence="3" type="ORF">GCM10011492_20620</name>
</gene>
<dbReference type="SUPFAM" id="SSF53474">
    <property type="entry name" value="alpha/beta-Hydrolases"/>
    <property type="match status" value="1"/>
</dbReference>
<reference evidence="3" key="2">
    <citation type="submission" date="2020-09" db="EMBL/GenBank/DDBJ databases">
        <authorList>
            <person name="Sun Q."/>
            <person name="Zhou Y."/>
        </authorList>
    </citation>
    <scope>NUCLEOTIDE SEQUENCE</scope>
    <source>
        <strain evidence="3">CGMCC 1.15085</strain>
    </source>
</reference>
<dbReference type="InterPro" id="IPR029058">
    <property type="entry name" value="AB_hydrolase_fold"/>
</dbReference>
<sequence length="216" mass="23360">MTSRFEVGPSHDGAHPFLTLPDGRRRPDAIALLLHGGAEHGFGRTIKSSPPVLRMVAVARSIERGAQGRVATAVLRDAVRGYNDDARSPVGDARWALARLRELYPGTPLALVGHSMGGRVALELAGSDGIVSVVGMAPWIPQEYDVAPFLDRHTLLLHGRKDVITDPRKTARLAARIGQAGGDARCVQLPDSHAMLLKARAWHRHTTDFLQETLLG</sequence>
<keyword evidence="3" id="KW-0378">Hydrolase</keyword>
<evidence type="ECO:0000313" key="4">
    <source>
        <dbReference type="Proteomes" id="UP000636793"/>
    </source>
</evidence>
<feature type="region of interest" description="Disordered" evidence="1">
    <location>
        <begin position="1"/>
        <end position="20"/>
    </location>
</feature>
<keyword evidence="4" id="KW-1185">Reference proteome</keyword>